<dbReference type="InterPro" id="IPR050259">
    <property type="entry name" value="SDR"/>
</dbReference>
<proteinExistence type="inferred from homology"/>
<dbReference type="PANTHER" id="PTHR42879:SF6">
    <property type="entry name" value="NADPH-DEPENDENT REDUCTASE BACG"/>
    <property type="match status" value="1"/>
</dbReference>
<organism evidence="2">
    <name type="scientific">marine metagenome</name>
    <dbReference type="NCBI Taxonomy" id="408172"/>
    <lineage>
        <taxon>unclassified sequences</taxon>
        <taxon>metagenomes</taxon>
        <taxon>ecological metagenomes</taxon>
    </lineage>
</organism>
<dbReference type="FunFam" id="3.40.50.720:FF:000084">
    <property type="entry name" value="Short-chain dehydrogenase reductase"/>
    <property type="match status" value="1"/>
</dbReference>
<sequence>MIDLSLEGKRAVVTGASLGIGAASVRLLADHGADVIFCARNENAIQELSKYKPEGKGSVKGLIADMGEEDSTNKFIQEVESEGPTDILVNNVGASPSRNFLYMTDDDWRSLHELNLLSAVRCTRAFLPHMREQKWGRVIMISSAGGKSPNAALIDYGATKAAMISISKSLSKKYGRDGVLINSILPGLIHTAMWERAANEIAEAAGSTAESVIENNGKGVPVGRYGTSEEVASLIVFLCSNAASYISGTSIEVDGGQAAYI</sequence>
<dbReference type="InterPro" id="IPR020904">
    <property type="entry name" value="Sc_DH/Rdtase_CS"/>
</dbReference>
<dbReference type="SUPFAM" id="SSF51735">
    <property type="entry name" value="NAD(P)-binding Rossmann-fold domains"/>
    <property type="match status" value="1"/>
</dbReference>
<dbReference type="PRINTS" id="PR00080">
    <property type="entry name" value="SDRFAMILY"/>
</dbReference>
<dbReference type="InterPro" id="IPR002347">
    <property type="entry name" value="SDR_fam"/>
</dbReference>
<dbReference type="AlphaFoldDB" id="A0A381YJ44"/>
<dbReference type="EMBL" id="UINC01018266">
    <property type="protein sequence ID" value="SVA76571.1"/>
    <property type="molecule type" value="Genomic_DNA"/>
</dbReference>
<dbReference type="Pfam" id="PF13561">
    <property type="entry name" value="adh_short_C2"/>
    <property type="match status" value="1"/>
</dbReference>
<dbReference type="InterPro" id="IPR036291">
    <property type="entry name" value="NAD(P)-bd_dom_sf"/>
</dbReference>
<protein>
    <recommendedName>
        <fullName evidence="3">3-oxoacyl-ACP reductase</fullName>
    </recommendedName>
</protein>
<evidence type="ECO:0000313" key="2">
    <source>
        <dbReference type="EMBL" id="SVA76571.1"/>
    </source>
</evidence>
<evidence type="ECO:0008006" key="3">
    <source>
        <dbReference type="Google" id="ProtNLM"/>
    </source>
</evidence>
<accession>A0A381YJ44</accession>
<comment type="similarity">
    <text evidence="1">Belongs to the short-chain dehydrogenases/reductases (SDR) family.</text>
</comment>
<name>A0A381YJ44_9ZZZZ</name>
<dbReference type="Gene3D" id="3.40.50.720">
    <property type="entry name" value="NAD(P)-binding Rossmann-like Domain"/>
    <property type="match status" value="1"/>
</dbReference>
<dbReference type="PANTHER" id="PTHR42879">
    <property type="entry name" value="3-OXOACYL-(ACYL-CARRIER-PROTEIN) REDUCTASE"/>
    <property type="match status" value="1"/>
</dbReference>
<evidence type="ECO:0000256" key="1">
    <source>
        <dbReference type="ARBA" id="ARBA00006484"/>
    </source>
</evidence>
<gene>
    <name evidence="2" type="ORF">METZ01_LOCUS129425</name>
</gene>
<dbReference type="PRINTS" id="PR00081">
    <property type="entry name" value="GDHRDH"/>
</dbReference>
<dbReference type="PROSITE" id="PS00061">
    <property type="entry name" value="ADH_SHORT"/>
    <property type="match status" value="1"/>
</dbReference>
<reference evidence="2" key="1">
    <citation type="submission" date="2018-05" db="EMBL/GenBank/DDBJ databases">
        <authorList>
            <person name="Lanie J.A."/>
            <person name="Ng W.-L."/>
            <person name="Kazmierczak K.M."/>
            <person name="Andrzejewski T.M."/>
            <person name="Davidsen T.M."/>
            <person name="Wayne K.J."/>
            <person name="Tettelin H."/>
            <person name="Glass J.I."/>
            <person name="Rusch D."/>
            <person name="Podicherti R."/>
            <person name="Tsui H.-C.T."/>
            <person name="Winkler M.E."/>
        </authorList>
    </citation>
    <scope>NUCLEOTIDE SEQUENCE</scope>
</reference>
<dbReference type="GO" id="GO:0032787">
    <property type="term" value="P:monocarboxylic acid metabolic process"/>
    <property type="evidence" value="ECO:0007669"/>
    <property type="project" value="UniProtKB-ARBA"/>
</dbReference>